<evidence type="ECO:0000256" key="2">
    <source>
        <dbReference type="ARBA" id="ARBA00023319"/>
    </source>
</evidence>
<dbReference type="GO" id="GO:0005615">
    <property type="term" value="C:extracellular space"/>
    <property type="evidence" value="ECO:0007669"/>
    <property type="project" value="TreeGrafter"/>
</dbReference>
<evidence type="ECO:0000256" key="4">
    <source>
        <dbReference type="SAM" id="Phobius"/>
    </source>
</evidence>
<dbReference type="Pfam" id="PF07654">
    <property type="entry name" value="C1-set"/>
    <property type="match status" value="2"/>
</dbReference>
<comment type="caution">
    <text evidence="6">The sequence shown here is derived from an EMBL/GenBank/DDBJ whole genome shotgun (WGS) entry which is preliminary data.</text>
</comment>
<name>A0A6A5F1X5_PERFL</name>
<organism evidence="6 7">
    <name type="scientific">Perca fluviatilis</name>
    <name type="common">European perch</name>
    <dbReference type="NCBI Taxonomy" id="8168"/>
    <lineage>
        <taxon>Eukaryota</taxon>
        <taxon>Metazoa</taxon>
        <taxon>Chordata</taxon>
        <taxon>Craniata</taxon>
        <taxon>Vertebrata</taxon>
        <taxon>Euteleostomi</taxon>
        <taxon>Actinopterygii</taxon>
        <taxon>Neopterygii</taxon>
        <taxon>Teleostei</taxon>
        <taxon>Neoteleostei</taxon>
        <taxon>Acanthomorphata</taxon>
        <taxon>Eupercaria</taxon>
        <taxon>Perciformes</taxon>
        <taxon>Percoidei</taxon>
        <taxon>Percidae</taxon>
        <taxon>Percinae</taxon>
        <taxon>Perca</taxon>
    </lineage>
</organism>
<dbReference type="PANTHER" id="PTHR16675">
    <property type="entry name" value="MHC CLASS I-RELATED"/>
    <property type="match status" value="1"/>
</dbReference>
<dbReference type="InterPro" id="IPR011162">
    <property type="entry name" value="MHC_I/II-like_Ag-recog"/>
</dbReference>
<dbReference type="SUPFAM" id="SSF48726">
    <property type="entry name" value="Immunoglobulin"/>
    <property type="match status" value="2"/>
</dbReference>
<gene>
    <name evidence="6" type="ORF">PFLUV_G00160660</name>
</gene>
<dbReference type="InterPro" id="IPR003597">
    <property type="entry name" value="Ig_C1-set"/>
</dbReference>
<dbReference type="Pfam" id="PF00129">
    <property type="entry name" value="MHC_I"/>
    <property type="match status" value="1"/>
</dbReference>
<dbReference type="PRINTS" id="PR01638">
    <property type="entry name" value="MHCCLASSI"/>
</dbReference>
<keyword evidence="4" id="KW-0812">Transmembrane</keyword>
<dbReference type="InterPro" id="IPR036179">
    <property type="entry name" value="Ig-like_dom_sf"/>
</dbReference>
<dbReference type="InterPro" id="IPR011161">
    <property type="entry name" value="MHC_I-like_Ag-recog"/>
</dbReference>
<evidence type="ECO:0000313" key="7">
    <source>
        <dbReference type="Proteomes" id="UP000465112"/>
    </source>
</evidence>
<evidence type="ECO:0000256" key="1">
    <source>
        <dbReference type="ARBA" id="ARBA00023180"/>
    </source>
</evidence>
<dbReference type="PANTHER" id="PTHR16675:SF193">
    <property type="entry name" value="LOC571647 PROTEIN-RELATED"/>
    <property type="match status" value="1"/>
</dbReference>
<dbReference type="InterPro" id="IPR050208">
    <property type="entry name" value="MHC_class-I_related"/>
</dbReference>
<dbReference type="PROSITE" id="PS00290">
    <property type="entry name" value="IG_MHC"/>
    <property type="match status" value="2"/>
</dbReference>
<dbReference type="InterPro" id="IPR001039">
    <property type="entry name" value="MHC_I_a_a1/a2"/>
</dbReference>
<dbReference type="InterPro" id="IPR013783">
    <property type="entry name" value="Ig-like_fold"/>
</dbReference>
<dbReference type="InterPro" id="IPR007110">
    <property type="entry name" value="Ig-like_dom"/>
</dbReference>
<evidence type="ECO:0000259" key="5">
    <source>
        <dbReference type="PROSITE" id="PS50835"/>
    </source>
</evidence>
<feature type="domain" description="Ig-like" evidence="5">
    <location>
        <begin position="163"/>
        <end position="259"/>
    </location>
</feature>
<comment type="similarity">
    <text evidence="3">Belongs to the MHC class I family.</text>
</comment>
<dbReference type="InterPro" id="IPR003006">
    <property type="entry name" value="Ig/MHC_CS"/>
</dbReference>
<dbReference type="InterPro" id="IPR037055">
    <property type="entry name" value="MHC_I-like_Ag-recog_sf"/>
</dbReference>
<dbReference type="Gene3D" id="3.30.500.10">
    <property type="entry name" value="MHC class I-like antigen recognition-like"/>
    <property type="match status" value="1"/>
</dbReference>
<reference evidence="6 7" key="1">
    <citation type="submission" date="2019-06" db="EMBL/GenBank/DDBJ databases">
        <title>A chromosome-scale genome assembly of the European perch, Perca fluviatilis.</title>
        <authorList>
            <person name="Roques C."/>
            <person name="Zahm M."/>
            <person name="Cabau C."/>
            <person name="Klopp C."/>
            <person name="Bouchez O."/>
            <person name="Donnadieu C."/>
            <person name="Kuhl H."/>
            <person name="Gislard M."/>
            <person name="Guendouz S."/>
            <person name="Journot L."/>
            <person name="Haffray P."/>
            <person name="Bestin A."/>
            <person name="Morvezen R."/>
            <person name="Feron R."/>
            <person name="Wen M."/>
            <person name="Jouanno E."/>
            <person name="Herpin A."/>
            <person name="Schartl M."/>
            <person name="Postlethwait J."/>
            <person name="Schaerlinger B."/>
            <person name="Chardard D."/>
            <person name="Lecocq T."/>
            <person name="Poncet C."/>
            <person name="Jaffrelo L."/>
            <person name="Lampietro C."/>
            <person name="Guiguen Y."/>
        </authorList>
    </citation>
    <scope>NUCLEOTIDE SEQUENCE [LARGE SCALE GENOMIC DNA]</scope>
    <source>
        <tissue evidence="6">Blood</tissue>
    </source>
</reference>
<dbReference type="Gene3D" id="2.60.40.10">
    <property type="entry name" value="Immunoglobulins"/>
    <property type="match status" value="2"/>
</dbReference>
<dbReference type="Proteomes" id="UP000465112">
    <property type="component" value="Chromosome 13"/>
</dbReference>
<sequence>MGLLNGRMIDYFDSDNQKKVPKQAWMKERLPADYWDKGTQSRQSKQQWFKVNIDILKERMRQNDTDLHVLQWMHGCEGEMKDGEMKFIRGFNMYGYDGNDFLSFDDANGVWVALTAEAVQTKRKWDGVQVLKEYTKGYLENECIDWLGKFIDYGQKQLEDAIPKVHLFAKNTTVEANILLTCLATGFLPKEITLHMKRNGRILTEADGVVSSGVRPNGDETFQRRDSVEILPSDVSNFTCEVIHLASKVHLFTKKTKVEAKILLTCLATGFLPKNITLNMKMNGSILTEADGVVTSGVRPNGDETFQRQDSVEILQSDLSNFTCEVIHQASNLHVEEEWDHKVPEASRGIIGGVRGFVLGILLTVMVGGSAVCLV</sequence>
<dbReference type="AlphaFoldDB" id="A0A6A5F1X5"/>
<keyword evidence="4" id="KW-1133">Transmembrane helix</keyword>
<dbReference type="SUPFAM" id="SSF54452">
    <property type="entry name" value="MHC antigen-recognition domain"/>
    <property type="match status" value="1"/>
</dbReference>
<dbReference type="EMBL" id="VHII01000013">
    <property type="protein sequence ID" value="KAF1382074.1"/>
    <property type="molecule type" value="Genomic_DNA"/>
</dbReference>
<feature type="transmembrane region" description="Helical" evidence="4">
    <location>
        <begin position="356"/>
        <end position="374"/>
    </location>
</feature>
<dbReference type="PROSITE" id="PS50835">
    <property type="entry name" value="IG_LIKE"/>
    <property type="match status" value="1"/>
</dbReference>
<keyword evidence="1" id="KW-0325">Glycoprotein</keyword>
<accession>A0A6A5F1X5</accession>
<dbReference type="FunFam" id="3.30.500.10:FF:000005">
    <property type="entry name" value="MHC class I antigen ZKA transcript variant 1"/>
    <property type="match status" value="1"/>
</dbReference>
<keyword evidence="7" id="KW-1185">Reference proteome</keyword>
<keyword evidence="4" id="KW-0472">Membrane</keyword>
<evidence type="ECO:0000256" key="3">
    <source>
        <dbReference type="RuleBase" id="RU004439"/>
    </source>
</evidence>
<dbReference type="GO" id="GO:0006955">
    <property type="term" value="P:immune response"/>
    <property type="evidence" value="ECO:0007669"/>
    <property type="project" value="TreeGrafter"/>
</dbReference>
<dbReference type="GO" id="GO:0009897">
    <property type="term" value="C:external side of plasma membrane"/>
    <property type="evidence" value="ECO:0007669"/>
    <property type="project" value="TreeGrafter"/>
</dbReference>
<proteinExistence type="inferred from homology"/>
<keyword evidence="2" id="KW-0393">Immunoglobulin domain</keyword>
<evidence type="ECO:0000313" key="6">
    <source>
        <dbReference type="EMBL" id="KAF1382074.1"/>
    </source>
</evidence>
<protein>
    <recommendedName>
        <fullName evidence="5">Ig-like domain-containing protein</fullName>
    </recommendedName>
</protein>
<dbReference type="SMART" id="SM00407">
    <property type="entry name" value="IGc1"/>
    <property type="match status" value="2"/>
</dbReference>